<proteinExistence type="predicted"/>
<evidence type="ECO:0000313" key="3">
    <source>
        <dbReference type="EMBL" id="WAR03327.1"/>
    </source>
</evidence>
<keyword evidence="1" id="KW-0812">Transmembrane</keyword>
<evidence type="ECO:0000256" key="2">
    <source>
        <dbReference type="SAM" id="SignalP"/>
    </source>
</evidence>
<reference evidence="3" key="1">
    <citation type="submission" date="2022-11" db="EMBL/GenBank/DDBJ databases">
        <title>Centuries of genome instability and evolution in soft-shell clam transmissible cancer (bioRxiv).</title>
        <authorList>
            <person name="Hart S.F.M."/>
            <person name="Yonemitsu M.A."/>
            <person name="Giersch R.M."/>
            <person name="Beal B.F."/>
            <person name="Arriagada G."/>
            <person name="Davis B.W."/>
            <person name="Ostrander E.A."/>
            <person name="Goff S.P."/>
            <person name="Metzger M.J."/>
        </authorList>
    </citation>
    <scope>NUCLEOTIDE SEQUENCE</scope>
    <source>
        <strain evidence="3">MELC-2E11</strain>
        <tissue evidence="3">Siphon/mantle</tissue>
    </source>
</reference>
<evidence type="ECO:0000313" key="4">
    <source>
        <dbReference type="Proteomes" id="UP001164746"/>
    </source>
</evidence>
<feature type="transmembrane region" description="Helical" evidence="1">
    <location>
        <begin position="245"/>
        <end position="272"/>
    </location>
</feature>
<keyword evidence="4" id="KW-1185">Reference proteome</keyword>
<evidence type="ECO:0000256" key="1">
    <source>
        <dbReference type="SAM" id="Phobius"/>
    </source>
</evidence>
<dbReference type="Proteomes" id="UP001164746">
    <property type="component" value="Chromosome 4"/>
</dbReference>
<gene>
    <name evidence="3" type="ORF">MAR_009885</name>
</gene>
<feature type="chain" id="PRO_5046762072" evidence="2">
    <location>
        <begin position="24"/>
        <end position="299"/>
    </location>
</feature>
<accession>A0ABY7E3D7</accession>
<dbReference type="EMBL" id="CP111015">
    <property type="protein sequence ID" value="WAR03327.1"/>
    <property type="molecule type" value="Genomic_DNA"/>
</dbReference>
<protein>
    <submittedName>
        <fullName evidence="3">Uncharacterized protein</fullName>
    </submittedName>
</protein>
<feature type="signal peptide" evidence="2">
    <location>
        <begin position="1"/>
        <end position="23"/>
    </location>
</feature>
<sequence length="299" mass="33554">MLFFSYMFPSFIFLVSFIERISSDGIECPCQQKCGQVTGQLTDHGTKKERAARHYADFVAVDMLQLLGPCNFTTDHITNIIKVTNNTFPKIKNISNLVSAHPMCKLKTKQVTQADNTTHTVCDIAGSRTKFRLGGINGIQDMVLETKNYSLSDQTPYHVYNVTPEGSNDLKFQMAWFENIGSLWFKYDLVRKLQLRGTVIYTGDDLTYTSTGEDSGGFDGKMWSWIHHYLFSTSDGSEVSKEKNLAGMMAGIGIGLFVLGCVLGLILACIALRKTKKPLRVPFSSDPVVEDYYDEDNRL</sequence>
<keyword evidence="2" id="KW-0732">Signal</keyword>
<organism evidence="3 4">
    <name type="scientific">Mya arenaria</name>
    <name type="common">Soft-shell clam</name>
    <dbReference type="NCBI Taxonomy" id="6604"/>
    <lineage>
        <taxon>Eukaryota</taxon>
        <taxon>Metazoa</taxon>
        <taxon>Spiralia</taxon>
        <taxon>Lophotrochozoa</taxon>
        <taxon>Mollusca</taxon>
        <taxon>Bivalvia</taxon>
        <taxon>Autobranchia</taxon>
        <taxon>Heteroconchia</taxon>
        <taxon>Euheterodonta</taxon>
        <taxon>Imparidentia</taxon>
        <taxon>Neoheterodontei</taxon>
        <taxon>Myida</taxon>
        <taxon>Myoidea</taxon>
        <taxon>Myidae</taxon>
        <taxon>Mya</taxon>
    </lineage>
</organism>
<name>A0ABY7E3D7_MYAAR</name>
<keyword evidence="1" id="KW-0472">Membrane</keyword>
<keyword evidence="1" id="KW-1133">Transmembrane helix</keyword>